<feature type="region of interest" description="Disordered" evidence="5">
    <location>
        <begin position="227"/>
        <end position="258"/>
    </location>
</feature>
<comment type="subcellular location">
    <subcellularLocation>
        <location evidence="1">Nucleus</location>
        <location evidence="1">Nucleolus</location>
    </subcellularLocation>
</comment>
<feature type="non-terminal residue" evidence="8">
    <location>
        <position position="1"/>
    </location>
</feature>
<evidence type="ECO:0000259" key="7">
    <source>
        <dbReference type="Pfam" id="PF25121"/>
    </source>
</evidence>
<feature type="compositionally biased region" description="Acidic residues" evidence="5">
    <location>
        <begin position="108"/>
        <end position="124"/>
    </location>
</feature>
<feature type="domain" description="ESF1 RRM" evidence="7">
    <location>
        <begin position="179"/>
        <end position="324"/>
    </location>
</feature>
<dbReference type="InterPro" id="IPR012580">
    <property type="entry name" value="NUC153"/>
</dbReference>
<keyword evidence="4" id="KW-0539">Nucleus</keyword>
<dbReference type="Pfam" id="PF25121">
    <property type="entry name" value="RRM_ESF1"/>
    <property type="match status" value="1"/>
</dbReference>
<dbReference type="GO" id="GO:0006364">
    <property type="term" value="P:rRNA processing"/>
    <property type="evidence" value="ECO:0007669"/>
    <property type="project" value="InterPro"/>
</dbReference>
<feature type="compositionally biased region" description="Basic and acidic residues" evidence="5">
    <location>
        <begin position="470"/>
        <end position="509"/>
    </location>
</feature>
<reference evidence="9" key="1">
    <citation type="submission" date="2022-10" db="EMBL/GenBank/DDBJ databases">
        <title>Genome assembly of Pristionchus species.</title>
        <authorList>
            <person name="Yoshida K."/>
            <person name="Sommer R.J."/>
        </authorList>
    </citation>
    <scope>NUCLEOTIDE SEQUENCE [LARGE SCALE GENOMIC DNA]</scope>
    <source>
        <strain evidence="9">RS5460</strain>
    </source>
</reference>
<dbReference type="Proteomes" id="UP001328107">
    <property type="component" value="Unassembled WGS sequence"/>
</dbReference>
<dbReference type="PANTHER" id="PTHR12202:SF0">
    <property type="entry name" value="ESF1 HOMOLOG"/>
    <property type="match status" value="1"/>
</dbReference>
<comment type="similarity">
    <text evidence="2">Belongs to the ESF1 family.</text>
</comment>
<evidence type="ECO:0000313" key="9">
    <source>
        <dbReference type="Proteomes" id="UP001328107"/>
    </source>
</evidence>
<dbReference type="PANTHER" id="PTHR12202">
    <property type="entry name" value="ESF1 HOMOLOG"/>
    <property type="match status" value="1"/>
</dbReference>
<keyword evidence="3" id="KW-0175">Coiled coil</keyword>
<evidence type="ECO:0000256" key="3">
    <source>
        <dbReference type="ARBA" id="ARBA00023054"/>
    </source>
</evidence>
<feature type="compositionally biased region" description="Acidic residues" evidence="5">
    <location>
        <begin position="143"/>
        <end position="154"/>
    </location>
</feature>
<keyword evidence="9" id="KW-1185">Reference proteome</keyword>
<protein>
    <recommendedName>
        <fullName evidence="10">NUC153 domain-containing protein</fullName>
    </recommendedName>
</protein>
<feature type="region of interest" description="Disordered" evidence="5">
    <location>
        <begin position="441"/>
        <end position="509"/>
    </location>
</feature>
<feature type="compositionally biased region" description="Basic and acidic residues" evidence="5">
    <location>
        <begin position="125"/>
        <end position="136"/>
    </location>
</feature>
<evidence type="ECO:0000256" key="2">
    <source>
        <dbReference type="ARBA" id="ARBA00009087"/>
    </source>
</evidence>
<gene>
    <name evidence="8" type="ORF">PMAYCL1PPCAC_18280</name>
</gene>
<dbReference type="InterPro" id="IPR039754">
    <property type="entry name" value="Esf1"/>
</dbReference>
<organism evidence="8 9">
    <name type="scientific">Pristionchus mayeri</name>
    <dbReference type="NCBI Taxonomy" id="1317129"/>
    <lineage>
        <taxon>Eukaryota</taxon>
        <taxon>Metazoa</taxon>
        <taxon>Ecdysozoa</taxon>
        <taxon>Nematoda</taxon>
        <taxon>Chromadorea</taxon>
        <taxon>Rhabditida</taxon>
        <taxon>Rhabditina</taxon>
        <taxon>Diplogasteromorpha</taxon>
        <taxon>Diplogasteroidea</taxon>
        <taxon>Neodiplogasteridae</taxon>
        <taxon>Pristionchus</taxon>
    </lineage>
</organism>
<evidence type="ECO:0008006" key="10">
    <source>
        <dbReference type="Google" id="ProtNLM"/>
    </source>
</evidence>
<evidence type="ECO:0000259" key="6">
    <source>
        <dbReference type="Pfam" id="PF08159"/>
    </source>
</evidence>
<sequence>TIVQMVKGVKGLSDPRFIHLKSDPKYGGLKRKERKVVLEERFTGALTEARFTRAPLVDKRGRKVKRTGDATLHRLYEVGKKQKKEEEQEIERVDESEEEKGKNKYEANDDDASEGEYGEEVDEDAPFKCDLARGDGEYVSSSSEEDEEDEDEWEMEKAEVDHDWGNLDKDARRVEWASRRLAICNLDWDSLSSEDLFLLVSSFKPLGGRIESLSIYLSDLGKDKLEKEEKEGPQLIVNEKGEEESDEDSGRLDEETLKHHDKKREAIRKYQMERLKYFYAVLVCDSEQTASAVYENCDGAEYENSGLRLDLRFIPDEMPFDEDRLKEKVTADDVDSSKYKQREISNVATASTKVKLTWEESDVNRTKKLRGAFDEDADLDAVSRDLIAPSSGEEENEDEDGGLKEKILTKKERLAMLLGGEDKDEDDVEVEWEKEEYVEKDQKKIMMKSKSSWEQYLEKRKAKRKQKKTMIKEERRKAKEEREKEDESRIGKKQIKKDGKKDTDGRDVQVDPRFNALFTDSAFSIDTASNLVKVRYMSRGKKISKNCGSEIR</sequence>
<dbReference type="Pfam" id="PF08159">
    <property type="entry name" value="NUC153"/>
    <property type="match status" value="1"/>
</dbReference>
<proteinExistence type="inferred from homology"/>
<evidence type="ECO:0000256" key="5">
    <source>
        <dbReference type="SAM" id="MobiDB-lite"/>
    </source>
</evidence>
<comment type="caution">
    <text evidence="8">The sequence shown here is derived from an EMBL/GenBank/DDBJ whole genome shotgun (WGS) entry which is preliminary data.</text>
</comment>
<dbReference type="InterPro" id="IPR056750">
    <property type="entry name" value="RRM_ESF1"/>
</dbReference>
<evidence type="ECO:0000313" key="8">
    <source>
        <dbReference type="EMBL" id="GMR48085.1"/>
    </source>
</evidence>
<feature type="region of interest" description="Disordered" evidence="5">
    <location>
        <begin position="385"/>
        <end position="405"/>
    </location>
</feature>
<dbReference type="GO" id="GO:0003723">
    <property type="term" value="F:RNA binding"/>
    <property type="evidence" value="ECO:0007669"/>
    <property type="project" value="TreeGrafter"/>
</dbReference>
<dbReference type="AlphaFoldDB" id="A0AAN5CPL0"/>
<accession>A0AAN5CPL0</accession>
<evidence type="ECO:0000256" key="1">
    <source>
        <dbReference type="ARBA" id="ARBA00004604"/>
    </source>
</evidence>
<evidence type="ECO:0000256" key="4">
    <source>
        <dbReference type="ARBA" id="ARBA00023242"/>
    </source>
</evidence>
<dbReference type="GO" id="GO:0005730">
    <property type="term" value="C:nucleolus"/>
    <property type="evidence" value="ECO:0007669"/>
    <property type="project" value="UniProtKB-SubCell"/>
</dbReference>
<feature type="region of interest" description="Disordered" evidence="5">
    <location>
        <begin position="74"/>
        <end position="161"/>
    </location>
</feature>
<dbReference type="EMBL" id="BTRK01000004">
    <property type="protein sequence ID" value="GMR48085.1"/>
    <property type="molecule type" value="Genomic_DNA"/>
</dbReference>
<feature type="domain" description="NUC153" evidence="6">
    <location>
        <begin position="511"/>
        <end position="528"/>
    </location>
</feature>
<name>A0AAN5CPL0_9BILA</name>
<feature type="compositionally biased region" description="Basic residues" evidence="5">
    <location>
        <begin position="460"/>
        <end position="469"/>
    </location>
</feature>
<feature type="compositionally biased region" description="Basic and acidic residues" evidence="5">
    <location>
        <begin position="74"/>
        <end position="107"/>
    </location>
</feature>
<feature type="compositionally biased region" description="Basic and acidic residues" evidence="5">
    <location>
        <begin position="248"/>
        <end position="258"/>
    </location>
</feature>